<name>A0A9W9TUS1_PENCI</name>
<feature type="chain" id="PRO_5040947281" description="Store-operated calcium entry-associated regulatory factor" evidence="16">
    <location>
        <begin position="28"/>
        <end position="323"/>
    </location>
</feature>
<evidence type="ECO:0000313" key="17">
    <source>
        <dbReference type="EMBL" id="KAJ5242197.1"/>
    </source>
</evidence>
<feature type="compositionally biased region" description="Polar residues" evidence="14">
    <location>
        <begin position="291"/>
        <end position="307"/>
    </location>
</feature>
<keyword evidence="18" id="KW-1185">Reference proteome</keyword>
<evidence type="ECO:0000256" key="16">
    <source>
        <dbReference type="SAM" id="SignalP"/>
    </source>
</evidence>
<organism evidence="17 18">
    <name type="scientific">Penicillium citrinum</name>
    <dbReference type="NCBI Taxonomy" id="5077"/>
    <lineage>
        <taxon>Eukaryota</taxon>
        <taxon>Fungi</taxon>
        <taxon>Dikarya</taxon>
        <taxon>Ascomycota</taxon>
        <taxon>Pezizomycotina</taxon>
        <taxon>Eurotiomycetes</taxon>
        <taxon>Eurotiomycetidae</taxon>
        <taxon>Eurotiales</taxon>
        <taxon>Aspergillaceae</taxon>
        <taxon>Penicillium</taxon>
    </lineage>
</organism>
<evidence type="ECO:0000256" key="10">
    <source>
        <dbReference type="ARBA" id="ARBA00022989"/>
    </source>
</evidence>
<dbReference type="GO" id="GO:0005789">
    <property type="term" value="C:endoplasmic reticulum membrane"/>
    <property type="evidence" value="ECO:0007669"/>
    <property type="project" value="UniProtKB-SubCell"/>
</dbReference>
<protein>
    <recommendedName>
        <fullName evidence="3">Store-operated calcium entry-associated regulatory factor</fullName>
    </recommendedName>
    <alternativeName>
        <fullName evidence="13">Transmembrane protein 66</fullName>
    </alternativeName>
</protein>
<evidence type="ECO:0000256" key="14">
    <source>
        <dbReference type="SAM" id="MobiDB-lite"/>
    </source>
</evidence>
<evidence type="ECO:0000256" key="4">
    <source>
        <dbReference type="ARBA" id="ARBA00022448"/>
    </source>
</evidence>
<evidence type="ECO:0000256" key="2">
    <source>
        <dbReference type="ARBA" id="ARBA00006833"/>
    </source>
</evidence>
<reference evidence="17" key="1">
    <citation type="submission" date="2022-11" db="EMBL/GenBank/DDBJ databases">
        <authorList>
            <person name="Petersen C."/>
        </authorList>
    </citation>
    <scope>NUCLEOTIDE SEQUENCE</scope>
    <source>
        <strain evidence="17">IBT 23319</strain>
    </source>
</reference>
<evidence type="ECO:0000256" key="15">
    <source>
        <dbReference type="SAM" id="Phobius"/>
    </source>
</evidence>
<keyword evidence="4" id="KW-0813">Transport</keyword>
<gene>
    <name evidence="17" type="ORF">N7469_000524</name>
</gene>
<comment type="caution">
    <text evidence="17">The sequence shown here is derived from an EMBL/GenBank/DDBJ whole genome shotgun (WGS) entry which is preliminary data.</text>
</comment>
<comment type="subcellular location">
    <subcellularLocation>
        <location evidence="1">Endoplasmic reticulum membrane</location>
        <topology evidence="1">Single-pass type I membrane protein</topology>
    </subcellularLocation>
</comment>
<dbReference type="EMBL" id="JAPQKT010000001">
    <property type="protein sequence ID" value="KAJ5242197.1"/>
    <property type="molecule type" value="Genomic_DNA"/>
</dbReference>
<keyword evidence="7 16" id="KW-0732">Signal</keyword>
<feature type="region of interest" description="Disordered" evidence="14">
    <location>
        <begin position="275"/>
        <end position="323"/>
    </location>
</feature>
<dbReference type="GO" id="GO:2001256">
    <property type="term" value="P:regulation of store-operated calcium entry"/>
    <property type="evidence" value="ECO:0007669"/>
    <property type="project" value="InterPro"/>
</dbReference>
<evidence type="ECO:0000256" key="7">
    <source>
        <dbReference type="ARBA" id="ARBA00022729"/>
    </source>
</evidence>
<dbReference type="PANTHER" id="PTHR15929:SF0">
    <property type="entry name" value="STORE-OPERATED CALCIUM ENTRY-ASSOCIATED REGULATORY FACTOR"/>
    <property type="match status" value="1"/>
</dbReference>
<dbReference type="Pfam" id="PF06682">
    <property type="entry name" value="SARAF"/>
    <property type="match status" value="1"/>
</dbReference>
<evidence type="ECO:0000256" key="3">
    <source>
        <dbReference type="ARBA" id="ARBA00016584"/>
    </source>
</evidence>
<comment type="similarity">
    <text evidence="2">Belongs to the SARAF family.</text>
</comment>
<evidence type="ECO:0000313" key="18">
    <source>
        <dbReference type="Proteomes" id="UP001147733"/>
    </source>
</evidence>
<evidence type="ECO:0000256" key="12">
    <source>
        <dbReference type="ARBA" id="ARBA00023136"/>
    </source>
</evidence>
<dbReference type="AlphaFoldDB" id="A0A9W9TUS1"/>
<feature type="signal peptide" evidence="16">
    <location>
        <begin position="1"/>
        <end position="27"/>
    </location>
</feature>
<accession>A0A9W9TUS1</accession>
<keyword evidence="10 15" id="KW-1133">Transmembrane helix</keyword>
<keyword evidence="11" id="KW-0406">Ion transport</keyword>
<dbReference type="RefSeq" id="XP_056505201.1">
    <property type="nucleotide sequence ID" value="XM_056639444.1"/>
</dbReference>
<evidence type="ECO:0000256" key="1">
    <source>
        <dbReference type="ARBA" id="ARBA00004115"/>
    </source>
</evidence>
<keyword evidence="5" id="KW-0109">Calcium transport</keyword>
<feature type="transmembrane region" description="Helical" evidence="15">
    <location>
        <begin position="185"/>
        <end position="209"/>
    </location>
</feature>
<reference evidence="17" key="2">
    <citation type="journal article" date="2023" name="IMA Fungus">
        <title>Comparative genomic study of the Penicillium genus elucidates a diverse pangenome and 15 lateral gene transfer events.</title>
        <authorList>
            <person name="Petersen C."/>
            <person name="Sorensen T."/>
            <person name="Nielsen M.R."/>
            <person name="Sondergaard T.E."/>
            <person name="Sorensen J.L."/>
            <person name="Fitzpatrick D.A."/>
            <person name="Frisvad J.C."/>
            <person name="Nielsen K.L."/>
        </authorList>
    </citation>
    <scope>NUCLEOTIDE SEQUENCE</scope>
    <source>
        <strain evidence="17">IBT 23319</strain>
    </source>
</reference>
<dbReference type="InterPro" id="IPR009567">
    <property type="entry name" value="SARAF"/>
</dbReference>
<sequence length="323" mass="35035">MRNKSAKSAALLAALTLTLFLASPASAAKSQPPGKNAILLSNVQALTLRNNRMTTSRRVSPIPQLTCVGNQKICKLHQIEAMRCSNDGFDYDEEDIQWTCTAPLPAEFKLGSTDVICEGYRNSDDPWVLKGSCGVEYRMLLTEQGEERFGMGYGGSGSWPSWTGSKSDSKLGRGWKLFANSLGVLIFWGFFFGVSAIIFWPFLAALFGVRNPRPRDQRRGWGGFWGGGGGGGGGDDGFYPGPPPPYSYSDCSSSQRPGWTPGFWTGALGGAAAGYRMGRNSERRSNQRNSFTRFNDSGEGSSRSSPQFSTTTTGTGFGSTRRR</sequence>
<dbReference type="OrthoDB" id="20303at2759"/>
<keyword evidence="9" id="KW-0106">Calcium</keyword>
<evidence type="ECO:0000256" key="5">
    <source>
        <dbReference type="ARBA" id="ARBA00022568"/>
    </source>
</evidence>
<feature type="region of interest" description="Disordered" evidence="14">
    <location>
        <begin position="232"/>
        <end position="253"/>
    </location>
</feature>
<dbReference type="Proteomes" id="UP001147733">
    <property type="component" value="Unassembled WGS sequence"/>
</dbReference>
<keyword evidence="8" id="KW-0256">Endoplasmic reticulum</keyword>
<proteinExistence type="inferred from homology"/>
<evidence type="ECO:0000256" key="6">
    <source>
        <dbReference type="ARBA" id="ARBA00022692"/>
    </source>
</evidence>
<dbReference type="GO" id="GO:0006816">
    <property type="term" value="P:calcium ion transport"/>
    <property type="evidence" value="ECO:0007669"/>
    <property type="project" value="UniProtKB-KW"/>
</dbReference>
<dbReference type="GeneID" id="81378611"/>
<evidence type="ECO:0000256" key="13">
    <source>
        <dbReference type="ARBA" id="ARBA00031116"/>
    </source>
</evidence>
<evidence type="ECO:0000256" key="9">
    <source>
        <dbReference type="ARBA" id="ARBA00022837"/>
    </source>
</evidence>
<evidence type="ECO:0000256" key="8">
    <source>
        <dbReference type="ARBA" id="ARBA00022824"/>
    </source>
</evidence>
<keyword evidence="6 15" id="KW-0812">Transmembrane</keyword>
<evidence type="ECO:0000256" key="11">
    <source>
        <dbReference type="ARBA" id="ARBA00023065"/>
    </source>
</evidence>
<dbReference type="PANTHER" id="PTHR15929">
    <property type="entry name" value="STORE-OPERATED CALCIUM ENTRY-ASSOCIATED REGULATORY FACTOR"/>
    <property type="match status" value="1"/>
</dbReference>
<keyword evidence="12 15" id="KW-0472">Membrane</keyword>